<proteinExistence type="predicted"/>
<keyword evidence="2" id="KW-1185">Reference proteome</keyword>
<sequence>MHCISKKTTGWSEFSSTIAYALVCLATARRYNFSKMIFSDLVSNMGNKKSFFMYPRFVQEVITHELTDIPQPVGVYVPKPPKGKVFSNMRRSVGDSEGVDTPLFSTMMVVSQTNEGMAAGSRPPLDHPTASQAQPSHSKLIPQSLLEKPTSPITQTYKRKQVKKAPSLLVPSPPKPLSPLKENSPLGNIHRETTGVSPNPKEVLSEKEEEHMVDEVATTPASTEEESGNINKTSPMATLNEQSFEGPWCQETTGVDSASARQKTSTTKRSNDPSKEGNTSREGEDRYNYQELKDTMGNINQDVIKQGKEIEEMKLVILSQQVQIAKLKKMVTRLVQRKKRKQIVLKKRSNVKDASNKGEKEAESEKESSVGKGVEVEGETEEEIEKETVNVAEVKVAAKTEAAETGLSVEEMKIAETLIKAKHDTPKATQKAKGVVINEGGSQQKEKEKEKESKGKGKEKMVGEAEIPTKKKSQIELDEAIAKQLQDQMEKEEMLQTETDRELARIMARKLNAEYQKSLKEAAQTKKLQVKNMPIQKQKQKRQPSKTFLANQERRKMINFLKGAIGVKGEMFTHMAYSQVEELYNKEMAKLQGDSAQREEAEKRMKERHDLNIQMPFPEETTPSKEEAEEKKEESENVGIEAKSAKRVKTIASKKQSKRPRVEERAETAAEPSVNPSPESVQNPEQSNKQYNLELYMSTTADEPVQADPISMKAPEVIFWDILEDQRKKYFRLKRVGDIYDVYSTWGRLIRSCSRSDLEEMFKVGLGLYEKELKGEGMSLIRLAMEYLCMMFDPNKVQHVIRDLHLQNKFQRIENWMIFERCGVYVITVDRAYHEYYLVDKIYDHSKAKLQAMLNAKLTCSKDSEMAKIMFSPILGYGDMIHDNVTIRKVSYKEGLGHNLFSIGQFCDKDLEVNFKANRCSVRTEDGKELLFGKRKSNLYTINLAKVHTDNQGRRASLRQFISTFAPLVSSANYTFAPPAVRANHTLMSSREALAIETDVKPPVLFKGEYEQWKDRFLDFIDRIDLGDYIRKSLKEGIMTPPTKKRRHKGDKLAKSFILQGIPNEIYVKIYSYNATGKQMWDQLEKMMIGSRVGNQLKVSNCLNNYEEFKAKSGESLEAIYDRFVTLLNELSKNKINKSQVELNVKFLSNLQPEWKRFTRQMRKLKDLNDIPLHEVYEILRQNEEEVDEIKAEMRKADKAIADPVALVVKKKSKNKKMIASESEEDENEVNSDSDDCENLKEAMLMLTKAFQKKLYKKPRSNSQRYSSGPNNYKHKEKVEEKKPEEKKKNRAEEPKQEEPIKCYNCGRLGHFAKDCQKPKVQNSDYYKNKMLLAKQQEAGKALVVEDEY</sequence>
<evidence type="ECO:0000313" key="2">
    <source>
        <dbReference type="Proteomes" id="UP001055879"/>
    </source>
</evidence>
<reference evidence="2" key="1">
    <citation type="journal article" date="2022" name="Mol. Ecol. Resour.">
        <title>The genomes of chicory, endive, great burdock and yacon provide insights into Asteraceae palaeo-polyploidization history and plant inulin production.</title>
        <authorList>
            <person name="Fan W."/>
            <person name="Wang S."/>
            <person name="Wang H."/>
            <person name="Wang A."/>
            <person name="Jiang F."/>
            <person name="Liu H."/>
            <person name="Zhao H."/>
            <person name="Xu D."/>
            <person name="Zhang Y."/>
        </authorList>
    </citation>
    <scope>NUCLEOTIDE SEQUENCE [LARGE SCALE GENOMIC DNA]</scope>
    <source>
        <strain evidence="2">cv. Niubang</strain>
    </source>
</reference>
<evidence type="ECO:0000313" key="1">
    <source>
        <dbReference type="EMBL" id="KAI3729849.1"/>
    </source>
</evidence>
<dbReference type="Proteomes" id="UP001055879">
    <property type="component" value="Linkage Group LG05"/>
</dbReference>
<accession>A0ACB9C6J4</accession>
<dbReference type="EMBL" id="CM042051">
    <property type="protein sequence ID" value="KAI3729849.1"/>
    <property type="molecule type" value="Genomic_DNA"/>
</dbReference>
<protein>
    <submittedName>
        <fullName evidence="1">Uncharacterized protein</fullName>
    </submittedName>
</protein>
<name>A0ACB9C6J4_ARCLA</name>
<comment type="caution">
    <text evidence="1">The sequence shown here is derived from an EMBL/GenBank/DDBJ whole genome shotgun (WGS) entry which is preliminary data.</text>
</comment>
<gene>
    <name evidence="1" type="ORF">L6452_18520</name>
</gene>
<organism evidence="1 2">
    <name type="scientific">Arctium lappa</name>
    <name type="common">Greater burdock</name>
    <name type="synonym">Lappa major</name>
    <dbReference type="NCBI Taxonomy" id="4217"/>
    <lineage>
        <taxon>Eukaryota</taxon>
        <taxon>Viridiplantae</taxon>
        <taxon>Streptophyta</taxon>
        <taxon>Embryophyta</taxon>
        <taxon>Tracheophyta</taxon>
        <taxon>Spermatophyta</taxon>
        <taxon>Magnoliopsida</taxon>
        <taxon>eudicotyledons</taxon>
        <taxon>Gunneridae</taxon>
        <taxon>Pentapetalae</taxon>
        <taxon>asterids</taxon>
        <taxon>campanulids</taxon>
        <taxon>Asterales</taxon>
        <taxon>Asteraceae</taxon>
        <taxon>Carduoideae</taxon>
        <taxon>Cardueae</taxon>
        <taxon>Arctiinae</taxon>
        <taxon>Arctium</taxon>
    </lineage>
</organism>
<reference evidence="1 2" key="2">
    <citation type="journal article" date="2022" name="Mol. Ecol. Resour.">
        <title>The genomes of chicory, endive, great burdock and yacon provide insights into Asteraceae paleo-polyploidization history and plant inulin production.</title>
        <authorList>
            <person name="Fan W."/>
            <person name="Wang S."/>
            <person name="Wang H."/>
            <person name="Wang A."/>
            <person name="Jiang F."/>
            <person name="Liu H."/>
            <person name="Zhao H."/>
            <person name="Xu D."/>
            <person name="Zhang Y."/>
        </authorList>
    </citation>
    <scope>NUCLEOTIDE SEQUENCE [LARGE SCALE GENOMIC DNA]</scope>
    <source>
        <strain evidence="2">cv. Niubang</strain>
    </source>
</reference>